<keyword evidence="3 4" id="KW-0413">Isomerase</keyword>
<organism evidence="9 10">
    <name type="scientific">Rothia koreensis</name>
    <dbReference type="NCBI Taxonomy" id="592378"/>
    <lineage>
        <taxon>Bacteria</taxon>
        <taxon>Bacillati</taxon>
        <taxon>Actinomycetota</taxon>
        <taxon>Actinomycetes</taxon>
        <taxon>Micrococcales</taxon>
        <taxon>Micrococcaceae</taxon>
        <taxon>Rothia</taxon>
    </lineage>
</organism>
<dbReference type="Pfam" id="PF01168">
    <property type="entry name" value="Ala_racemase_N"/>
    <property type="match status" value="1"/>
</dbReference>
<feature type="binding site" evidence="4 6">
    <location>
        <position position="162"/>
    </location>
    <ligand>
        <name>substrate</name>
    </ligand>
</feature>
<dbReference type="InterPro" id="IPR029066">
    <property type="entry name" value="PLP-binding_barrel"/>
</dbReference>
<sequence>MPSAELNSGPTTGTSAVPGPGQSIDFPAEQALPERAALIDLAAIASNVARIKELAGAAKLIAIIKADAYGHGALPVARTVLGAGADALGLVHVREALELRAEGVSGRMLAWLHTRATNFEAAIEQDIELGASGWDLEAAAEAASSVGAPAKVHLKIDTGLGRNGCTMEEWPGLVGRAAQLEADGLVRVTGIFSHLAVADEPDRAETREQLDKFDDAVHQARAAGLAPDLLHVANSPGILTADRYASGGTNRMTADAVRVGVALYGLSPVPGTPPEEFGLTPAMTLQTFVSSVKEVPAGQGVSYGLRYSTSRPTTLALIPLGYGDGVPRVATGGPVRIYPSGAEAATYPEVGRIAMDQLVVDLGRPGLSDPSLGYLHAPVVLFGSGDNPSVNDWADAAGTINYEIVTRISPRVDRIYLREDNA</sequence>
<feature type="modified residue" description="N6-(pyridoxal phosphate)lysine" evidence="4 5">
    <location>
        <position position="65"/>
    </location>
</feature>
<dbReference type="Gene3D" id="2.40.37.10">
    <property type="entry name" value="Lyase, Ornithine Decarboxylase, Chain A, domain 1"/>
    <property type="match status" value="1"/>
</dbReference>
<feature type="domain" description="Alanine racemase C-terminal" evidence="8">
    <location>
        <begin position="282"/>
        <end position="417"/>
    </location>
</feature>
<dbReference type="SMART" id="SM01005">
    <property type="entry name" value="Ala_racemase_C"/>
    <property type="match status" value="1"/>
</dbReference>
<dbReference type="OrthoDB" id="9813814at2"/>
<feature type="region of interest" description="Disordered" evidence="7">
    <location>
        <begin position="1"/>
        <end position="26"/>
    </location>
</feature>
<comment type="cofactor">
    <cofactor evidence="1 4 5">
        <name>pyridoxal 5'-phosphate</name>
        <dbReference type="ChEBI" id="CHEBI:597326"/>
    </cofactor>
</comment>
<dbReference type="InterPro" id="IPR001608">
    <property type="entry name" value="Ala_racemase_N"/>
</dbReference>
<dbReference type="PANTHER" id="PTHR30511">
    <property type="entry name" value="ALANINE RACEMASE"/>
    <property type="match status" value="1"/>
</dbReference>
<proteinExistence type="inferred from homology"/>
<dbReference type="RefSeq" id="WP_129313940.1">
    <property type="nucleotide sequence ID" value="NZ_NOIQ01000001.1"/>
</dbReference>
<keyword evidence="2 4" id="KW-0663">Pyridoxal phosphate</keyword>
<evidence type="ECO:0000256" key="5">
    <source>
        <dbReference type="PIRSR" id="PIRSR600821-50"/>
    </source>
</evidence>
<dbReference type="GO" id="GO:0030632">
    <property type="term" value="P:D-alanine biosynthetic process"/>
    <property type="evidence" value="ECO:0007669"/>
    <property type="project" value="UniProtKB-UniRule"/>
</dbReference>
<name>A0A7K1LFE2_9MICC</name>
<comment type="similarity">
    <text evidence="4">Belongs to the alanine racemase family.</text>
</comment>
<dbReference type="PROSITE" id="PS00395">
    <property type="entry name" value="ALANINE_RACEMASE"/>
    <property type="match status" value="1"/>
</dbReference>
<dbReference type="HAMAP" id="MF_01201">
    <property type="entry name" value="Ala_racemase"/>
    <property type="match status" value="1"/>
</dbReference>
<feature type="binding site" evidence="4 6">
    <location>
        <position position="355"/>
    </location>
    <ligand>
        <name>substrate</name>
    </ligand>
</feature>
<dbReference type="InterPro" id="IPR009006">
    <property type="entry name" value="Ala_racemase/Decarboxylase_C"/>
</dbReference>
<dbReference type="CDD" id="cd00430">
    <property type="entry name" value="PLPDE_III_AR"/>
    <property type="match status" value="1"/>
</dbReference>
<dbReference type="Pfam" id="PF00842">
    <property type="entry name" value="Ala_racemase_C"/>
    <property type="match status" value="1"/>
</dbReference>
<dbReference type="EC" id="5.1.1.1" evidence="4"/>
<dbReference type="Gene3D" id="3.20.20.10">
    <property type="entry name" value="Alanine racemase"/>
    <property type="match status" value="1"/>
</dbReference>
<evidence type="ECO:0000256" key="6">
    <source>
        <dbReference type="PIRSR" id="PIRSR600821-52"/>
    </source>
</evidence>
<dbReference type="PRINTS" id="PR00992">
    <property type="entry name" value="ALARACEMASE"/>
</dbReference>
<dbReference type="GO" id="GO:0009252">
    <property type="term" value="P:peptidoglycan biosynthetic process"/>
    <property type="evidence" value="ECO:0007669"/>
    <property type="project" value="TreeGrafter"/>
</dbReference>
<feature type="compositionally biased region" description="Polar residues" evidence="7">
    <location>
        <begin position="1"/>
        <end position="15"/>
    </location>
</feature>
<dbReference type="InterPro" id="IPR000821">
    <property type="entry name" value="Ala_racemase"/>
</dbReference>
<evidence type="ECO:0000259" key="8">
    <source>
        <dbReference type="SMART" id="SM01005"/>
    </source>
</evidence>
<dbReference type="InterPro" id="IPR020622">
    <property type="entry name" value="Ala_racemase_pyridoxalP-BS"/>
</dbReference>
<accession>A0A7K1LFE2</accession>
<keyword evidence="10" id="KW-1185">Reference proteome</keyword>
<dbReference type="GO" id="GO:0008784">
    <property type="term" value="F:alanine racemase activity"/>
    <property type="evidence" value="ECO:0007669"/>
    <property type="project" value="UniProtKB-UniRule"/>
</dbReference>
<evidence type="ECO:0000256" key="2">
    <source>
        <dbReference type="ARBA" id="ARBA00022898"/>
    </source>
</evidence>
<evidence type="ECO:0000256" key="3">
    <source>
        <dbReference type="ARBA" id="ARBA00023235"/>
    </source>
</evidence>
<dbReference type="UniPathway" id="UPA00042">
    <property type="reaction ID" value="UER00497"/>
</dbReference>
<dbReference type="Proteomes" id="UP000462152">
    <property type="component" value="Unassembled WGS sequence"/>
</dbReference>
<comment type="pathway">
    <text evidence="4">Amino-acid biosynthesis; D-alanine biosynthesis; D-alanine from L-alanine: step 1/1.</text>
</comment>
<evidence type="ECO:0000313" key="9">
    <source>
        <dbReference type="EMBL" id="MUN53830.1"/>
    </source>
</evidence>
<dbReference type="InterPro" id="IPR011079">
    <property type="entry name" value="Ala_racemase_C"/>
</dbReference>
<feature type="active site" description="Proton acceptor; specific for D-alanine" evidence="4">
    <location>
        <position position="65"/>
    </location>
</feature>
<dbReference type="SUPFAM" id="SSF51419">
    <property type="entry name" value="PLP-binding barrel"/>
    <property type="match status" value="1"/>
</dbReference>
<dbReference type="NCBIfam" id="TIGR00492">
    <property type="entry name" value="alr"/>
    <property type="match status" value="1"/>
</dbReference>
<dbReference type="FunFam" id="3.20.20.10:FF:000002">
    <property type="entry name" value="Alanine racemase"/>
    <property type="match status" value="1"/>
</dbReference>
<dbReference type="PANTHER" id="PTHR30511:SF0">
    <property type="entry name" value="ALANINE RACEMASE, CATABOLIC-RELATED"/>
    <property type="match status" value="1"/>
</dbReference>
<comment type="function">
    <text evidence="4">Catalyzes the interconversion of L-alanine and D-alanine. May also act on other amino acids.</text>
</comment>
<dbReference type="AlphaFoldDB" id="A0A7K1LFE2"/>
<dbReference type="GO" id="GO:0030170">
    <property type="term" value="F:pyridoxal phosphate binding"/>
    <property type="evidence" value="ECO:0007669"/>
    <property type="project" value="UniProtKB-UniRule"/>
</dbReference>
<comment type="catalytic activity">
    <reaction evidence="4">
        <text>L-alanine = D-alanine</text>
        <dbReference type="Rhea" id="RHEA:20249"/>
        <dbReference type="ChEBI" id="CHEBI:57416"/>
        <dbReference type="ChEBI" id="CHEBI:57972"/>
        <dbReference type="EC" id="5.1.1.1"/>
    </reaction>
</comment>
<reference evidence="9 10" key="1">
    <citation type="submission" date="2019-12" db="EMBL/GenBank/DDBJ databases">
        <authorList>
            <person name="Li J."/>
            <person name="Shi Y."/>
            <person name="Xu G."/>
            <person name="Xiao D."/>
            <person name="Ran X."/>
        </authorList>
    </citation>
    <scope>NUCLEOTIDE SEQUENCE [LARGE SCALE GENOMIC DNA]</scope>
    <source>
        <strain evidence="9 10">JCM 15915</strain>
    </source>
</reference>
<evidence type="ECO:0000256" key="4">
    <source>
        <dbReference type="HAMAP-Rule" id="MF_01201"/>
    </source>
</evidence>
<comment type="caution">
    <text evidence="9">The sequence shown here is derived from an EMBL/GenBank/DDBJ whole genome shotgun (WGS) entry which is preliminary data.</text>
</comment>
<evidence type="ECO:0000256" key="1">
    <source>
        <dbReference type="ARBA" id="ARBA00001933"/>
    </source>
</evidence>
<protein>
    <recommendedName>
        <fullName evidence="4">Alanine racemase</fullName>
        <ecNumber evidence="4">5.1.1.1</ecNumber>
    </recommendedName>
</protein>
<feature type="active site" description="Proton acceptor; specific for L-alanine" evidence="4">
    <location>
        <position position="303"/>
    </location>
</feature>
<evidence type="ECO:0000256" key="7">
    <source>
        <dbReference type="SAM" id="MobiDB-lite"/>
    </source>
</evidence>
<dbReference type="GO" id="GO:0005829">
    <property type="term" value="C:cytosol"/>
    <property type="evidence" value="ECO:0007669"/>
    <property type="project" value="TreeGrafter"/>
</dbReference>
<evidence type="ECO:0000313" key="10">
    <source>
        <dbReference type="Proteomes" id="UP000462152"/>
    </source>
</evidence>
<dbReference type="EMBL" id="WOGT01000001">
    <property type="protein sequence ID" value="MUN53830.1"/>
    <property type="molecule type" value="Genomic_DNA"/>
</dbReference>
<gene>
    <name evidence="9" type="primary">alr</name>
    <name evidence="9" type="ORF">GMA10_01070</name>
</gene>
<dbReference type="SUPFAM" id="SSF50621">
    <property type="entry name" value="Alanine racemase C-terminal domain-like"/>
    <property type="match status" value="1"/>
</dbReference>